<keyword evidence="3" id="KW-1185">Reference proteome</keyword>
<evidence type="ECO:0000259" key="1">
    <source>
        <dbReference type="Pfam" id="PF12697"/>
    </source>
</evidence>
<evidence type="ECO:0000313" key="2">
    <source>
        <dbReference type="EMBL" id="OKL44817.1"/>
    </source>
</evidence>
<dbReference type="RefSeq" id="WP_036489129.1">
    <property type="nucleotide sequence ID" value="NZ_LVVZ01000010.1"/>
</dbReference>
<feature type="domain" description="AB hydrolase-1" evidence="1">
    <location>
        <begin position="25"/>
        <end position="251"/>
    </location>
</feature>
<dbReference type="GO" id="GO:0016740">
    <property type="term" value="F:transferase activity"/>
    <property type="evidence" value="ECO:0007669"/>
    <property type="project" value="UniProtKB-KW"/>
</dbReference>
<dbReference type="InterPro" id="IPR050266">
    <property type="entry name" value="AB_hydrolase_sf"/>
</dbReference>
<dbReference type="SUPFAM" id="SSF53474">
    <property type="entry name" value="alpha/beta-Hydrolases"/>
    <property type="match status" value="1"/>
</dbReference>
<dbReference type="Pfam" id="PF12697">
    <property type="entry name" value="Abhydrolase_6"/>
    <property type="match status" value="1"/>
</dbReference>
<dbReference type="GO" id="GO:0046464">
    <property type="term" value="P:acylglycerol catabolic process"/>
    <property type="evidence" value="ECO:0007669"/>
    <property type="project" value="TreeGrafter"/>
</dbReference>
<reference evidence="2 3" key="1">
    <citation type="submission" date="2016-03" db="EMBL/GenBank/DDBJ databases">
        <title>Genome sequence of Nesiotobacter sp. nov., a moderately halophilic alphaproteobacterium isolated from the Yellow Sea, China.</title>
        <authorList>
            <person name="Zhang G."/>
            <person name="Zhang R."/>
        </authorList>
    </citation>
    <scope>NUCLEOTIDE SEQUENCE [LARGE SCALE GENOMIC DNA]</scope>
    <source>
        <strain evidence="2 3">WB1-6</strain>
    </source>
</reference>
<dbReference type="InterPro" id="IPR000073">
    <property type="entry name" value="AB_hydrolase_1"/>
</dbReference>
<protein>
    <submittedName>
        <fullName evidence="2">Dihydrolipoamide acetyltransferase</fullName>
    </submittedName>
</protein>
<dbReference type="Proteomes" id="UP000185783">
    <property type="component" value="Unassembled WGS sequence"/>
</dbReference>
<dbReference type="GO" id="GO:0016020">
    <property type="term" value="C:membrane"/>
    <property type="evidence" value="ECO:0007669"/>
    <property type="project" value="TreeGrafter"/>
</dbReference>
<evidence type="ECO:0000313" key="3">
    <source>
        <dbReference type="Proteomes" id="UP000185783"/>
    </source>
</evidence>
<proteinExistence type="predicted"/>
<dbReference type="AlphaFoldDB" id="A0A1U7JJC3"/>
<dbReference type="STRING" id="197461.A3843_05815"/>
<dbReference type="GO" id="GO:0047372">
    <property type="term" value="F:monoacylglycerol lipase activity"/>
    <property type="evidence" value="ECO:0007669"/>
    <property type="project" value="TreeGrafter"/>
</dbReference>
<organism evidence="2 3">
    <name type="scientific">Pseudovibrio exalbescens</name>
    <dbReference type="NCBI Taxonomy" id="197461"/>
    <lineage>
        <taxon>Bacteria</taxon>
        <taxon>Pseudomonadati</taxon>
        <taxon>Pseudomonadota</taxon>
        <taxon>Alphaproteobacteria</taxon>
        <taxon>Hyphomicrobiales</taxon>
        <taxon>Stappiaceae</taxon>
        <taxon>Pseudovibrio</taxon>
    </lineage>
</organism>
<comment type="caution">
    <text evidence="2">The sequence shown here is derived from an EMBL/GenBank/DDBJ whole genome shotgun (WGS) entry which is preliminary data.</text>
</comment>
<dbReference type="PANTHER" id="PTHR43798">
    <property type="entry name" value="MONOACYLGLYCEROL LIPASE"/>
    <property type="match status" value="1"/>
</dbReference>
<name>A0A1U7JJC3_9HYPH</name>
<keyword evidence="2" id="KW-0808">Transferase</keyword>
<sequence>MSEANVDTQECLPHIQQGPAGQPPIILLHGFGSDATTWNNIQLNLERQHHSLAFDLPGHGKALDWPRIGNAVVAAKAVNQSLDALALERFHLVGHSLGGAVASLVAMRAPAKVASLTLLSPGGFGPEINAQLLRRYAAATTPEEQAPLLEQFYGINYKLPRKLAEYIAEQRCRPGAQEALATISSAFLENDQQGVLPLPKLAELPCPISVVWGTQDRVLPPNQVDNAPGSMAKHIFEGVGHMLHLEIPQDILRIIREAAR</sequence>
<dbReference type="Gene3D" id="3.40.50.1820">
    <property type="entry name" value="alpha/beta hydrolase"/>
    <property type="match status" value="1"/>
</dbReference>
<dbReference type="EMBL" id="LVVZ01000010">
    <property type="protein sequence ID" value="OKL44817.1"/>
    <property type="molecule type" value="Genomic_DNA"/>
</dbReference>
<dbReference type="InterPro" id="IPR029058">
    <property type="entry name" value="AB_hydrolase_fold"/>
</dbReference>
<accession>A0A1U7JJC3</accession>
<dbReference type="PANTHER" id="PTHR43798:SF5">
    <property type="entry name" value="MONOACYLGLYCEROL LIPASE ABHD6"/>
    <property type="match status" value="1"/>
</dbReference>
<dbReference type="PRINTS" id="PR00111">
    <property type="entry name" value="ABHYDROLASE"/>
</dbReference>
<gene>
    <name evidence="2" type="ORF">A3843_05815</name>
</gene>